<dbReference type="AlphaFoldDB" id="A0A094W6Q9"/>
<reference evidence="1 2" key="1">
    <citation type="submission" date="2014-06" db="EMBL/GenBank/DDBJ databases">
        <title>Draft genome sequence of iron oxidizing acidophile Leptospirillum ferriphilum DSM14647.</title>
        <authorList>
            <person name="Cardenas J.P."/>
            <person name="Lazcano M."/>
            <person name="Ossandon F.J."/>
            <person name="Corbett M."/>
            <person name="Holmes D.S."/>
            <person name="Watkin E."/>
        </authorList>
    </citation>
    <scope>NUCLEOTIDE SEQUENCE [LARGE SCALE GENOMIC DNA]</scope>
    <source>
        <strain evidence="1 2">DSM 14647</strain>
    </source>
</reference>
<dbReference type="EMBL" id="JPGK01000008">
    <property type="protein sequence ID" value="KGA93138.1"/>
    <property type="molecule type" value="Genomic_DNA"/>
</dbReference>
<comment type="caution">
    <text evidence="1">The sequence shown here is derived from an EMBL/GenBank/DDBJ whole genome shotgun (WGS) entry which is preliminary data.</text>
</comment>
<dbReference type="RefSeq" id="WP_036083114.1">
    <property type="nucleotide sequence ID" value="NZ_JBPUKH010000003.1"/>
</dbReference>
<organism evidence="1 2">
    <name type="scientific">Leptospirillum ferriphilum</name>
    <dbReference type="NCBI Taxonomy" id="178606"/>
    <lineage>
        <taxon>Bacteria</taxon>
        <taxon>Pseudomonadati</taxon>
        <taxon>Nitrospirota</taxon>
        <taxon>Nitrospiria</taxon>
        <taxon>Nitrospirales</taxon>
        <taxon>Nitrospiraceae</taxon>
        <taxon>Leptospirillum</taxon>
    </lineage>
</organism>
<gene>
    <name evidence="1" type="ORF">LptCag_1833</name>
</gene>
<dbReference type="Proteomes" id="UP000029452">
    <property type="component" value="Unassembled WGS sequence"/>
</dbReference>
<proteinExistence type="predicted"/>
<sequence length="215" mass="22869">MTGSLRSGTLTVPKTALYVTERSPSGRNLEVATDLTGHFRFRLPPGTYSLHAAPVSSCPVDNTFIIPPGSPPVHLRVLAPALTFTHCPPSRTIVVGISPPGKSLHKKTRLVVHGFLVPAPGKKASLFLIFQGAGNPVQEVSIEKNGTFDWTPPHPGSFVAQAALAGFCPVYQTFRLQKESHYLILSVHPLGKSGQCSPAEASVYSGAFSLPPIAK</sequence>
<evidence type="ECO:0000313" key="2">
    <source>
        <dbReference type="Proteomes" id="UP000029452"/>
    </source>
</evidence>
<evidence type="ECO:0000313" key="1">
    <source>
        <dbReference type="EMBL" id="KGA93138.1"/>
    </source>
</evidence>
<dbReference type="PATRIC" id="fig|178606.4.peg.2088"/>
<dbReference type="InterPro" id="IPR008969">
    <property type="entry name" value="CarboxyPept-like_regulatory"/>
</dbReference>
<name>A0A094W6Q9_9BACT</name>
<accession>A0A094W6Q9</accession>
<protein>
    <submittedName>
        <fullName evidence="1">Uncharacterized protein</fullName>
    </submittedName>
</protein>
<dbReference type="SUPFAM" id="SSF49464">
    <property type="entry name" value="Carboxypeptidase regulatory domain-like"/>
    <property type="match status" value="1"/>
</dbReference>